<dbReference type="RefSeq" id="WP_094412293.1">
    <property type="nucleotide sequence ID" value="NZ_NOXV01000157.1"/>
</dbReference>
<organism evidence="2 3">
    <name type="scientific">Flavobacterium cyanobacteriorum</name>
    <dbReference type="NCBI Taxonomy" id="2022802"/>
    <lineage>
        <taxon>Bacteria</taxon>
        <taxon>Pseudomonadati</taxon>
        <taxon>Bacteroidota</taxon>
        <taxon>Flavobacteriia</taxon>
        <taxon>Flavobacteriales</taxon>
        <taxon>Flavobacteriaceae</taxon>
        <taxon>Flavobacterium</taxon>
    </lineage>
</organism>
<dbReference type="OrthoDB" id="1027344at2"/>
<comment type="caution">
    <text evidence="2">The sequence shown here is derived from an EMBL/GenBank/DDBJ whole genome shotgun (WGS) entry which is preliminary data.</text>
</comment>
<evidence type="ECO:0000313" key="3">
    <source>
        <dbReference type="Proteomes" id="UP000216605"/>
    </source>
</evidence>
<proteinExistence type="predicted"/>
<accession>A0A255ZTX0</accession>
<keyword evidence="1" id="KW-0472">Membrane</keyword>
<keyword evidence="3" id="KW-1185">Reference proteome</keyword>
<evidence type="ECO:0000256" key="1">
    <source>
        <dbReference type="SAM" id="Phobius"/>
    </source>
</evidence>
<dbReference type="EMBL" id="NOXV01000157">
    <property type="protein sequence ID" value="OYQ44355.1"/>
    <property type="molecule type" value="Genomic_DNA"/>
</dbReference>
<protein>
    <recommendedName>
        <fullName evidence="4">DUF4157 domain-containing protein</fullName>
    </recommendedName>
</protein>
<evidence type="ECO:0008006" key="4">
    <source>
        <dbReference type="Google" id="ProtNLM"/>
    </source>
</evidence>
<dbReference type="AlphaFoldDB" id="A0A255ZTX0"/>
<reference evidence="2 3" key="1">
    <citation type="submission" date="2017-07" db="EMBL/GenBank/DDBJ databases">
        <title>Flavobacterium cyanobacteriorum sp. nov., isolated from cyanobacterial aggregates in a eutrophic lake.</title>
        <authorList>
            <person name="Cai H."/>
        </authorList>
    </citation>
    <scope>NUCLEOTIDE SEQUENCE [LARGE SCALE GENOMIC DNA]</scope>
    <source>
        <strain evidence="2 3">TH021</strain>
    </source>
</reference>
<keyword evidence="1" id="KW-1133">Transmembrane helix</keyword>
<evidence type="ECO:0000313" key="2">
    <source>
        <dbReference type="EMBL" id="OYQ44355.1"/>
    </source>
</evidence>
<gene>
    <name evidence="2" type="ORF">CHU92_02545</name>
</gene>
<sequence length="111" mass="13543">MKIIATKYLIPKGFTGIALYPFIIVNDSSLRGNTRFINHEKIHLRQQAEMLILPFYLWYGIEFIVKMLYYGNRYKAYRNVCFEKEAYENEDDIAYLERRRPWNFIKYILKE</sequence>
<dbReference type="Proteomes" id="UP000216605">
    <property type="component" value="Unassembled WGS sequence"/>
</dbReference>
<feature type="transmembrane region" description="Helical" evidence="1">
    <location>
        <begin position="51"/>
        <end position="69"/>
    </location>
</feature>
<name>A0A255ZTX0_9FLAO</name>
<keyword evidence="1" id="KW-0812">Transmembrane</keyword>